<dbReference type="NCBIfam" id="TIGR00254">
    <property type="entry name" value="GGDEF"/>
    <property type="match status" value="1"/>
</dbReference>
<dbReference type="InterPro" id="IPR043128">
    <property type="entry name" value="Rev_trsase/Diguanyl_cyclase"/>
</dbReference>
<name>A0A0M6Y208_9HYPH</name>
<dbReference type="CDD" id="cd06225">
    <property type="entry name" value="HAMP"/>
    <property type="match status" value="1"/>
</dbReference>
<dbReference type="SUPFAM" id="SSF55785">
    <property type="entry name" value="PYP-like sensor domain (PAS domain)"/>
    <property type="match status" value="1"/>
</dbReference>
<evidence type="ECO:0000259" key="4">
    <source>
        <dbReference type="PROSITE" id="PS50887"/>
    </source>
</evidence>
<dbReference type="PROSITE" id="PS50887">
    <property type="entry name" value="GGDEF"/>
    <property type="match status" value="1"/>
</dbReference>
<dbReference type="SUPFAM" id="SSF141868">
    <property type="entry name" value="EAL domain-like"/>
    <property type="match status" value="1"/>
</dbReference>
<dbReference type="Gene3D" id="3.20.20.450">
    <property type="entry name" value="EAL domain"/>
    <property type="match status" value="1"/>
</dbReference>
<dbReference type="InterPro" id="IPR035919">
    <property type="entry name" value="EAL_sf"/>
</dbReference>
<gene>
    <name evidence="5" type="primary">cph2_10</name>
    <name evidence="5" type="ORF">LAL4801_02588</name>
</gene>
<dbReference type="GO" id="GO:0016020">
    <property type="term" value="C:membrane"/>
    <property type="evidence" value="ECO:0007669"/>
    <property type="project" value="InterPro"/>
</dbReference>
<dbReference type="Pfam" id="PF00563">
    <property type="entry name" value="EAL"/>
    <property type="match status" value="1"/>
</dbReference>
<dbReference type="SUPFAM" id="SSF55073">
    <property type="entry name" value="Nucleotide cyclase"/>
    <property type="match status" value="1"/>
</dbReference>
<dbReference type="InterPro" id="IPR001633">
    <property type="entry name" value="EAL_dom"/>
</dbReference>
<dbReference type="AlphaFoldDB" id="A0A0M6Y208"/>
<keyword evidence="1" id="KW-1133">Transmembrane helix</keyword>
<dbReference type="Pfam" id="PF00672">
    <property type="entry name" value="HAMP"/>
    <property type="match status" value="1"/>
</dbReference>
<reference evidence="6" key="1">
    <citation type="submission" date="2015-07" db="EMBL/GenBank/DDBJ databases">
        <authorList>
            <person name="Rodrigo-Torres Lidia"/>
            <person name="Arahal R.David."/>
        </authorList>
    </citation>
    <scope>NUCLEOTIDE SEQUENCE [LARGE SCALE GENOMIC DNA]</scope>
    <source>
        <strain evidence="6">CECT 4801</strain>
    </source>
</reference>
<protein>
    <submittedName>
        <fullName evidence="5">Bacteriophytochrome cph2</fullName>
    </submittedName>
</protein>
<dbReference type="CDD" id="cd01949">
    <property type="entry name" value="GGDEF"/>
    <property type="match status" value="1"/>
</dbReference>
<dbReference type="Gene3D" id="6.10.340.10">
    <property type="match status" value="1"/>
</dbReference>
<organism evidence="5 6">
    <name type="scientific">Roseibium aggregatum</name>
    <dbReference type="NCBI Taxonomy" id="187304"/>
    <lineage>
        <taxon>Bacteria</taxon>
        <taxon>Pseudomonadati</taxon>
        <taxon>Pseudomonadota</taxon>
        <taxon>Alphaproteobacteria</taxon>
        <taxon>Hyphomicrobiales</taxon>
        <taxon>Stappiaceae</taxon>
        <taxon>Roseibium</taxon>
    </lineage>
</organism>
<evidence type="ECO:0000259" key="3">
    <source>
        <dbReference type="PROSITE" id="PS50885"/>
    </source>
</evidence>
<sequence length="963" mass="106534">MMRHSSLLWHYTYGAVFTAVCAFAGLIGLVAFQLEDSMQRQEAELLELSRARLVETLSADVKLAGTRMEFLFQDRLRRINALSERVDTAKAVESRNVVAMSELLGPAAKLADVDGIVVLDEEGHVIGASSYSADLVELGSKMQGLSFFNEVAKSLKDSFPGEKLTYSGVLPKSETGVFVPGDRVNEVSQIAFVPVFDDFGYVIGGLVAQRWLRPEEPLLADLAKINSFEMAIVFDGQIISTANFTGNYSDLTRSKETPNITLDGGHVIECGVPVVPMTVCALTPIAALTEIQNKLTRIGTEEEAKLLRRLFLFGLIALVAFAAVAFLMSRQITRPLTKITRVLTGIAAGDFESKVVGTERLDEVGDIARSVVSLQRSVKERDALRERVHEKNSILRSQEAQLREQNVLFDAALNNMSHGLCMFDVDGRLIVSNQRYAELFEVEPGRIKSGMTAAQLATLQKVDAVETGDMALHDSRIGDHRYSGGSQSTEMVKIRSGRIVLTTRQPLAEGGWVAISEDITERQEARDRLAFLARHDLLTQLPNRIEFRDQLDMLLNQQLVKGGEFAILCLDLDEFKTVNDSLGHPIGDELLRQVAERLRALIGRKDVVVRLGGDEFAILTGLPCRLADVEELAQSVIWEISQPFQITDHELVIGVSIGITIARADGTAGDELFKQADLALYRAKEDGRNTYRFFEKDMGTAVNDRRELITDLRTAVANDELELYFQPQYTLVDDRVSGFEALVRWNHPTRGMVSPADFIPLAEDTGLITQLGEWVLKEACRIASNWPDHLRIAVNLSPRQLRGHAFGPVLIDALTQTGLKADRLELEVTESVLLTDSEDVLDSLHQAKSLGVKVSMDDFGTGYSSLSYLRRFPFDKIKIDQSFVRSMAYSDDSISIVKAVIELANNLNMTTTAEGVETKQLLDMLTEIGCTEAQGYYLGRPMPVASTEELIYAGERTLTTAAQ</sequence>
<dbReference type="PROSITE" id="PS50883">
    <property type="entry name" value="EAL"/>
    <property type="match status" value="1"/>
</dbReference>
<keyword evidence="1" id="KW-0472">Membrane</keyword>
<proteinExistence type="predicted"/>
<feature type="transmembrane region" description="Helical" evidence="1">
    <location>
        <begin position="310"/>
        <end position="328"/>
    </location>
</feature>
<dbReference type="Pfam" id="PF12860">
    <property type="entry name" value="PAS_7"/>
    <property type="match status" value="1"/>
</dbReference>
<dbReference type="FunFam" id="3.20.20.450:FF:000001">
    <property type="entry name" value="Cyclic di-GMP phosphodiesterase yahA"/>
    <property type="match status" value="1"/>
</dbReference>
<dbReference type="CDD" id="cd01948">
    <property type="entry name" value="EAL"/>
    <property type="match status" value="1"/>
</dbReference>
<dbReference type="EMBL" id="CXST01000002">
    <property type="protein sequence ID" value="CTQ44146.1"/>
    <property type="molecule type" value="Genomic_DNA"/>
</dbReference>
<dbReference type="STRING" id="187304.B0E33_11080"/>
<dbReference type="SMART" id="SM00052">
    <property type="entry name" value="EAL"/>
    <property type="match status" value="1"/>
</dbReference>
<feature type="domain" description="HAMP" evidence="3">
    <location>
        <begin position="330"/>
        <end position="383"/>
    </location>
</feature>
<evidence type="ECO:0000313" key="5">
    <source>
        <dbReference type="EMBL" id="CTQ44146.1"/>
    </source>
</evidence>
<feature type="transmembrane region" description="Helical" evidence="1">
    <location>
        <begin position="12"/>
        <end position="32"/>
    </location>
</feature>
<dbReference type="InterPro" id="IPR029787">
    <property type="entry name" value="Nucleotide_cyclase"/>
</dbReference>
<evidence type="ECO:0000313" key="6">
    <source>
        <dbReference type="Proteomes" id="UP000048926"/>
    </source>
</evidence>
<dbReference type="PANTHER" id="PTHR44757:SF2">
    <property type="entry name" value="BIOFILM ARCHITECTURE MAINTENANCE PROTEIN MBAA"/>
    <property type="match status" value="1"/>
</dbReference>
<feature type="domain" description="GGDEF" evidence="4">
    <location>
        <begin position="563"/>
        <end position="696"/>
    </location>
</feature>
<dbReference type="SUPFAM" id="SSF158472">
    <property type="entry name" value="HAMP domain-like"/>
    <property type="match status" value="1"/>
</dbReference>
<dbReference type="SMART" id="SM00304">
    <property type="entry name" value="HAMP"/>
    <property type="match status" value="1"/>
</dbReference>
<dbReference type="Pfam" id="PF00990">
    <property type="entry name" value="GGDEF"/>
    <property type="match status" value="1"/>
</dbReference>
<dbReference type="Proteomes" id="UP000048926">
    <property type="component" value="Unassembled WGS sequence"/>
</dbReference>
<accession>A0A0M6Y208</accession>
<feature type="domain" description="EAL" evidence="2">
    <location>
        <begin position="705"/>
        <end position="955"/>
    </location>
</feature>
<keyword evidence="1" id="KW-0812">Transmembrane</keyword>
<dbReference type="InterPro" id="IPR052155">
    <property type="entry name" value="Biofilm_reg_signaling"/>
</dbReference>
<dbReference type="Gene3D" id="3.30.450.20">
    <property type="entry name" value="PAS domain"/>
    <property type="match status" value="1"/>
</dbReference>
<evidence type="ECO:0000256" key="1">
    <source>
        <dbReference type="SAM" id="Phobius"/>
    </source>
</evidence>
<dbReference type="PANTHER" id="PTHR44757">
    <property type="entry name" value="DIGUANYLATE CYCLASE DGCP"/>
    <property type="match status" value="1"/>
</dbReference>
<dbReference type="InterPro" id="IPR003660">
    <property type="entry name" value="HAMP_dom"/>
</dbReference>
<evidence type="ECO:0000259" key="2">
    <source>
        <dbReference type="PROSITE" id="PS50883"/>
    </source>
</evidence>
<dbReference type="InterPro" id="IPR035965">
    <property type="entry name" value="PAS-like_dom_sf"/>
</dbReference>
<dbReference type="GO" id="GO:0007165">
    <property type="term" value="P:signal transduction"/>
    <property type="evidence" value="ECO:0007669"/>
    <property type="project" value="InterPro"/>
</dbReference>
<dbReference type="PROSITE" id="PS50885">
    <property type="entry name" value="HAMP"/>
    <property type="match status" value="1"/>
</dbReference>
<dbReference type="SMART" id="SM00267">
    <property type="entry name" value="GGDEF"/>
    <property type="match status" value="1"/>
</dbReference>
<keyword evidence="6" id="KW-1185">Reference proteome</keyword>
<dbReference type="InterPro" id="IPR000160">
    <property type="entry name" value="GGDEF_dom"/>
</dbReference>
<dbReference type="Gene3D" id="3.30.70.270">
    <property type="match status" value="1"/>
</dbReference>